<reference evidence="2" key="1">
    <citation type="submission" date="2024-07" db="EMBL/GenBank/DDBJ databases">
        <title>Two chromosome-level genome assemblies of Korean endemic species Abeliophyllum distichum and Forsythia ovata (Oleaceae).</title>
        <authorList>
            <person name="Jang H."/>
        </authorList>
    </citation>
    <scope>NUCLEOTIDE SEQUENCE [LARGE SCALE GENOMIC DNA]</scope>
</reference>
<protein>
    <submittedName>
        <fullName evidence="1">Uncharacterized protein</fullName>
    </submittedName>
</protein>
<keyword evidence="2" id="KW-1185">Reference proteome</keyword>
<comment type="caution">
    <text evidence="1">The sequence shown here is derived from an EMBL/GenBank/DDBJ whole genome shotgun (WGS) entry which is preliminary data.</text>
</comment>
<evidence type="ECO:0000313" key="1">
    <source>
        <dbReference type="EMBL" id="KAL2507213.1"/>
    </source>
</evidence>
<sequence>MAYMDLHTPRPSSIIESFDPSETFDFVEIPNSSTFYNHDIPKPLPLPTKVLPKMKNLKGLAVADSSCVTTIDFSLQTFRPGAIPCAINLHTVHWRFHPKLDFFRVLIDSNS</sequence>
<gene>
    <name evidence="1" type="ORF">Fot_30860</name>
</gene>
<dbReference type="AlphaFoldDB" id="A0ABD1T3U1"/>
<organism evidence="1 2">
    <name type="scientific">Forsythia ovata</name>
    <dbReference type="NCBI Taxonomy" id="205694"/>
    <lineage>
        <taxon>Eukaryota</taxon>
        <taxon>Viridiplantae</taxon>
        <taxon>Streptophyta</taxon>
        <taxon>Embryophyta</taxon>
        <taxon>Tracheophyta</taxon>
        <taxon>Spermatophyta</taxon>
        <taxon>Magnoliopsida</taxon>
        <taxon>eudicotyledons</taxon>
        <taxon>Gunneridae</taxon>
        <taxon>Pentapetalae</taxon>
        <taxon>asterids</taxon>
        <taxon>lamiids</taxon>
        <taxon>Lamiales</taxon>
        <taxon>Oleaceae</taxon>
        <taxon>Forsythieae</taxon>
        <taxon>Forsythia</taxon>
    </lineage>
</organism>
<accession>A0ABD1T3U1</accession>
<dbReference type="EMBL" id="JBFOLJ010000009">
    <property type="protein sequence ID" value="KAL2507213.1"/>
    <property type="molecule type" value="Genomic_DNA"/>
</dbReference>
<evidence type="ECO:0000313" key="2">
    <source>
        <dbReference type="Proteomes" id="UP001604277"/>
    </source>
</evidence>
<name>A0ABD1T3U1_9LAMI</name>
<dbReference type="Proteomes" id="UP001604277">
    <property type="component" value="Unassembled WGS sequence"/>
</dbReference>
<proteinExistence type="predicted"/>